<evidence type="ECO:0000256" key="2">
    <source>
        <dbReference type="ARBA" id="ARBA00022679"/>
    </source>
</evidence>
<comment type="caution">
    <text evidence="12">The sequence shown here is derived from an EMBL/GenBank/DDBJ whole genome shotgun (WGS) entry which is preliminary data.</text>
</comment>
<feature type="transmembrane region" description="Helical" evidence="10">
    <location>
        <begin position="196"/>
        <end position="224"/>
    </location>
</feature>
<keyword evidence="8 10" id="KW-0012">Acyltransferase</keyword>
<comment type="subcellular location">
    <subcellularLocation>
        <location evidence="1">Endomembrane system</location>
        <topology evidence="1">Multi-pass membrane protein</topology>
    </subcellularLocation>
</comment>
<name>A0AAD7UMM7_9STRA</name>
<sequence>MSLAREPRDDDSGAMVGLFTYFPGSNRFLCGGRVMVGVNSEQLLVTVLLLVVTWAWYLWLRLGSGRGAARFPVAVGASLVAADLATLWRAATIDPGILPRLPCSPLIESMPGHVRDEANFCASCRLLRPRRARHCRYCDNCVEVFDHHCPWLGTCVGRRNYVWFLSFVTLVTASCACVAFDAIVMMLGRLPWPETAAAAACALWCIIAGVFVATLLVFHVYLLLIDRTTNEFLRDVTDETRYQRRAAWADATTPCAPSKMRHLSVPLDGHFVFATGPALDDQLARAHWLLAEQLFVLGPPEPVEVPAGPLAPLATTTTTTTMAQELALVVAAPAWALDRGSSVLSRSRLVRGEIAARTLGVPRGGATAVAERPITREEINGALQTWVDGVIAIGAVYMAGGDHIAKAREIIDDVYGFDLDMNEGSKVLFKPTKASEYPFRHDFEGTLCYFASTGLYNEDKGFAIAAPFSKIRYEISGTYIDSDSATALGHYWFTDAKTGAEVKVEFTFQYARSPVTGKLKVILHHSSIPYCPH</sequence>
<evidence type="ECO:0000256" key="9">
    <source>
        <dbReference type="ARBA" id="ARBA00048048"/>
    </source>
</evidence>
<organism evidence="12 13">
    <name type="scientific">Chrysophaeum taylorii</name>
    <dbReference type="NCBI Taxonomy" id="2483200"/>
    <lineage>
        <taxon>Eukaryota</taxon>
        <taxon>Sar</taxon>
        <taxon>Stramenopiles</taxon>
        <taxon>Ochrophyta</taxon>
        <taxon>Pelagophyceae</taxon>
        <taxon>Pelagomonadales</taxon>
        <taxon>Pelagomonadaceae</taxon>
        <taxon>Chrysophaeum</taxon>
    </lineage>
</organism>
<comment type="similarity">
    <text evidence="10">Belongs to the DHHC palmitoyltransferase family.</text>
</comment>
<accession>A0AAD7UMM7</accession>
<evidence type="ECO:0000256" key="4">
    <source>
        <dbReference type="ARBA" id="ARBA00022989"/>
    </source>
</evidence>
<keyword evidence="13" id="KW-1185">Reference proteome</keyword>
<evidence type="ECO:0000256" key="1">
    <source>
        <dbReference type="ARBA" id="ARBA00004127"/>
    </source>
</evidence>
<evidence type="ECO:0000256" key="5">
    <source>
        <dbReference type="ARBA" id="ARBA00023136"/>
    </source>
</evidence>
<dbReference type="PANTHER" id="PTHR22883">
    <property type="entry name" value="ZINC FINGER DHHC DOMAIN CONTAINING PROTEIN"/>
    <property type="match status" value="1"/>
</dbReference>
<keyword evidence="6" id="KW-0564">Palmitate</keyword>
<keyword evidence="7" id="KW-0449">Lipoprotein</keyword>
<dbReference type="EC" id="2.3.1.225" evidence="10"/>
<comment type="catalytic activity">
    <reaction evidence="9 10">
        <text>L-cysteinyl-[protein] + hexadecanoyl-CoA = S-hexadecanoyl-L-cysteinyl-[protein] + CoA</text>
        <dbReference type="Rhea" id="RHEA:36683"/>
        <dbReference type="Rhea" id="RHEA-COMP:10131"/>
        <dbReference type="Rhea" id="RHEA-COMP:11032"/>
        <dbReference type="ChEBI" id="CHEBI:29950"/>
        <dbReference type="ChEBI" id="CHEBI:57287"/>
        <dbReference type="ChEBI" id="CHEBI:57379"/>
        <dbReference type="ChEBI" id="CHEBI:74151"/>
        <dbReference type="EC" id="2.3.1.225"/>
    </reaction>
</comment>
<dbReference type="AlphaFoldDB" id="A0AAD7UMM7"/>
<dbReference type="InterPro" id="IPR001594">
    <property type="entry name" value="Palmitoyltrfase_DHHC"/>
</dbReference>
<comment type="domain">
    <text evidence="10">The DHHC domain is required for palmitoyltransferase activity.</text>
</comment>
<dbReference type="GO" id="GO:0006612">
    <property type="term" value="P:protein targeting to membrane"/>
    <property type="evidence" value="ECO:0007669"/>
    <property type="project" value="TreeGrafter"/>
</dbReference>
<evidence type="ECO:0000313" key="13">
    <source>
        <dbReference type="Proteomes" id="UP001230188"/>
    </source>
</evidence>
<dbReference type="Proteomes" id="UP001230188">
    <property type="component" value="Unassembled WGS sequence"/>
</dbReference>
<gene>
    <name evidence="12" type="ORF">CTAYLR_002433</name>
</gene>
<dbReference type="EMBL" id="JAQMWT010000057">
    <property type="protein sequence ID" value="KAJ8612127.1"/>
    <property type="molecule type" value="Genomic_DNA"/>
</dbReference>
<evidence type="ECO:0000256" key="10">
    <source>
        <dbReference type="RuleBase" id="RU079119"/>
    </source>
</evidence>
<feature type="transmembrane region" description="Helical" evidence="10">
    <location>
        <begin position="161"/>
        <end position="184"/>
    </location>
</feature>
<dbReference type="GO" id="GO:0005794">
    <property type="term" value="C:Golgi apparatus"/>
    <property type="evidence" value="ECO:0007669"/>
    <property type="project" value="TreeGrafter"/>
</dbReference>
<dbReference type="GO" id="GO:0005783">
    <property type="term" value="C:endoplasmic reticulum"/>
    <property type="evidence" value="ECO:0007669"/>
    <property type="project" value="TreeGrafter"/>
</dbReference>
<feature type="domain" description="Palmitoyltransferase DHHC" evidence="11">
    <location>
        <begin position="116"/>
        <end position="234"/>
    </location>
</feature>
<evidence type="ECO:0000256" key="8">
    <source>
        <dbReference type="ARBA" id="ARBA00023315"/>
    </source>
</evidence>
<dbReference type="InterPro" id="IPR039859">
    <property type="entry name" value="PFA4/ZDH16/20/ERF2-like"/>
</dbReference>
<evidence type="ECO:0000256" key="6">
    <source>
        <dbReference type="ARBA" id="ARBA00023139"/>
    </source>
</evidence>
<keyword evidence="4 10" id="KW-1133">Transmembrane helix</keyword>
<dbReference type="Gene3D" id="3.10.450.50">
    <property type="match status" value="1"/>
</dbReference>
<keyword evidence="5 10" id="KW-0472">Membrane</keyword>
<evidence type="ECO:0000256" key="3">
    <source>
        <dbReference type="ARBA" id="ARBA00022692"/>
    </source>
</evidence>
<reference evidence="12" key="1">
    <citation type="submission" date="2023-01" db="EMBL/GenBank/DDBJ databases">
        <title>Metagenome sequencing of chrysophaentin producing Chrysophaeum taylorii.</title>
        <authorList>
            <person name="Davison J."/>
            <person name="Bewley C."/>
        </authorList>
    </citation>
    <scope>NUCLEOTIDE SEQUENCE</scope>
    <source>
        <strain evidence="12">NIES-1699</strain>
    </source>
</reference>
<protein>
    <recommendedName>
        <fullName evidence="10">Palmitoyltransferase</fullName>
        <ecNumber evidence="10">2.3.1.225</ecNumber>
    </recommendedName>
</protein>
<dbReference type="PROSITE" id="PS50216">
    <property type="entry name" value="DHHC"/>
    <property type="match status" value="1"/>
</dbReference>
<keyword evidence="2 10" id="KW-0808">Transferase</keyword>
<dbReference type="Pfam" id="PF01529">
    <property type="entry name" value="DHHC"/>
    <property type="match status" value="1"/>
</dbReference>
<evidence type="ECO:0000259" key="11">
    <source>
        <dbReference type="Pfam" id="PF01529"/>
    </source>
</evidence>
<evidence type="ECO:0000256" key="7">
    <source>
        <dbReference type="ARBA" id="ARBA00023288"/>
    </source>
</evidence>
<proteinExistence type="inferred from homology"/>
<dbReference type="PANTHER" id="PTHR22883:SF43">
    <property type="entry name" value="PALMITOYLTRANSFERASE APP"/>
    <property type="match status" value="1"/>
</dbReference>
<keyword evidence="3 10" id="KW-0812">Transmembrane</keyword>
<dbReference type="GO" id="GO:0019706">
    <property type="term" value="F:protein-cysteine S-palmitoyltransferase activity"/>
    <property type="evidence" value="ECO:0007669"/>
    <property type="project" value="UniProtKB-EC"/>
</dbReference>
<evidence type="ECO:0000313" key="12">
    <source>
        <dbReference type="EMBL" id="KAJ8612127.1"/>
    </source>
</evidence>
<feature type="transmembrane region" description="Helical" evidence="10">
    <location>
        <begin position="43"/>
        <end position="60"/>
    </location>
</feature>